<reference evidence="2" key="1">
    <citation type="submission" date="2015-08" db="EMBL/GenBank/DDBJ databases">
        <title>Vibrio galatheae sp. nov., a novel member of the Vibrionaceae family isolated from the Solomon Islands.</title>
        <authorList>
            <person name="Giubergia S."/>
            <person name="Machado H."/>
            <person name="Mateiu R.V."/>
            <person name="Gram L."/>
        </authorList>
    </citation>
    <scope>NUCLEOTIDE SEQUENCE [LARGE SCALE GENOMIC DNA]</scope>
    <source>
        <strain evidence="2">DSM 19584</strain>
    </source>
</reference>
<dbReference type="STRING" id="693.AKJ17_18445"/>
<gene>
    <name evidence="1" type="ORF">AKJ17_18445</name>
</gene>
<name>A0A0M0HID8_VIBNE</name>
<organism evidence="1 2">
    <name type="scientific">Vibrio nereis</name>
    <dbReference type="NCBI Taxonomy" id="693"/>
    <lineage>
        <taxon>Bacteria</taxon>
        <taxon>Pseudomonadati</taxon>
        <taxon>Pseudomonadota</taxon>
        <taxon>Gammaproteobacteria</taxon>
        <taxon>Vibrionales</taxon>
        <taxon>Vibrionaceae</taxon>
        <taxon>Vibrio</taxon>
    </lineage>
</organism>
<keyword evidence="2" id="KW-1185">Reference proteome</keyword>
<dbReference type="OrthoDB" id="6396059at2"/>
<dbReference type="Proteomes" id="UP000037515">
    <property type="component" value="Unassembled WGS sequence"/>
</dbReference>
<dbReference type="AlphaFoldDB" id="A0A0M0HID8"/>
<dbReference type="RefSeq" id="WP_053397256.1">
    <property type="nucleotide sequence ID" value="NZ_LHPJ01000035.1"/>
</dbReference>
<sequence>MLFKEKLLLSNCDSVRQLRLEELRKRFLMGMVFGDGVVLSPNTLVDNHNMDEILKKRNLVKYLNEEGSGKLVIRGFNLKNSFDLEEYYEKLPSNFILSSIEGAPEKGKLTNYQQVCLLERIRKTQAALNAIVYKSEKVALEKSALQDEIFLRINDDLAIGNYFKDDGDRILFKRKTSKIFSRSDWYNFSDDYFGKISPIESRRFKNEVVNPSYNSLFATKGEGFLLDDIKVLKDVPEKILDVGVVYKSLKNEIELVQYPYKAFEIITTLGATDLLQFITDEAMGYIEDKCKESAARTFTRKNWFGMYPKMQQFLGLELK</sequence>
<accession>A0A0M0HID8</accession>
<protein>
    <submittedName>
        <fullName evidence="1">Uncharacterized protein</fullName>
    </submittedName>
</protein>
<evidence type="ECO:0000313" key="1">
    <source>
        <dbReference type="EMBL" id="KOO01835.1"/>
    </source>
</evidence>
<dbReference type="EMBL" id="LHPJ01000035">
    <property type="protein sequence ID" value="KOO01835.1"/>
    <property type="molecule type" value="Genomic_DNA"/>
</dbReference>
<comment type="caution">
    <text evidence="1">The sequence shown here is derived from an EMBL/GenBank/DDBJ whole genome shotgun (WGS) entry which is preliminary data.</text>
</comment>
<evidence type="ECO:0000313" key="2">
    <source>
        <dbReference type="Proteomes" id="UP000037515"/>
    </source>
</evidence>
<proteinExistence type="predicted"/>
<dbReference type="PATRIC" id="fig|693.5.peg.3752"/>